<dbReference type="PANTHER" id="PTHR23003:SF51">
    <property type="entry name" value="SERINE-ARGININE PROTEIN 55"/>
    <property type="match status" value="1"/>
</dbReference>
<dbReference type="PANTHER" id="PTHR23003">
    <property type="entry name" value="RNA RECOGNITION MOTIF RRM DOMAIN CONTAINING PROTEIN"/>
    <property type="match status" value="1"/>
</dbReference>
<accession>A0A9P6CK19</accession>
<dbReference type="GO" id="GO:0005737">
    <property type="term" value="C:cytoplasm"/>
    <property type="evidence" value="ECO:0007669"/>
    <property type="project" value="TreeGrafter"/>
</dbReference>
<dbReference type="OrthoDB" id="1099063at2759"/>
<feature type="domain" description="RRM" evidence="3">
    <location>
        <begin position="111"/>
        <end position="185"/>
    </location>
</feature>
<proteinExistence type="predicted"/>
<dbReference type="GO" id="GO:0003729">
    <property type="term" value="F:mRNA binding"/>
    <property type="evidence" value="ECO:0007669"/>
    <property type="project" value="TreeGrafter"/>
</dbReference>
<dbReference type="InterPro" id="IPR035979">
    <property type="entry name" value="RBD_domain_sf"/>
</dbReference>
<name>A0A9P6CK19_9AGAR</name>
<dbReference type="Gene3D" id="3.30.70.330">
    <property type="match status" value="2"/>
</dbReference>
<dbReference type="AlphaFoldDB" id="A0A9P6CK19"/>
<dbReference type="CDD" id="cd12339">
    <property type="entry name" value="RRM2_SRSF1_4_like"/>
    <property type="match status" value="1"/>
</dbReference>
<dbReference type="PROSITE" id="PS50102">
    <property type="entry name" value="RRM"/>
    <property type="match status" value="2"/>
</dbReference>
<reference evidence="4" key="1">
    <citation type="submission" date="2020-11" db="EMBL/GenBank/DDBJ databases">
        <authorList>
            <consortium name="DOE Joint Genome Institute"/>
            <person name="Ahrendt S."/>
            <person name="Riley R."/>
            <person name="Andreopoulos W."/>
            <person name="Labutti K."/>
            <person name="Pangilinan J."/>
            <person name="Ruiz-Duenas F.J."/>
            <person name="Barrasa J.M."/>
            <person name="Sanchez-Garcia M."/>
            <person name="Camarero S."/>
            <person name="Miyauchi S."/>
            <person name="Serrano A."/>
            <person name="Linde D."/>
            <person name="Babiker R."/>
            <person name="Drula E."/>
            <person name="Ayuso-Fernandez I."/>
            <person name="Pacheco R."/>
            <person name="Padilla G."/>
            <person name="Ferreira P."/>
            <person name="Barriuso J."/>
            <person name="Kellner H."/>
            <person name="Castanera R."/>
            <person name="Alfaro M."/>
            <person name="Ramirez L."/>
            <person name="Pisabarro A.G."/>
            <person name="Kuo A."/>
            <person name="Tritt A."/>
            <person name="Lipzen A."/>
            <person name="He G."/>
            <person name="Yan M."/>
            <person name="Ng V."/>
            <person name="Cullen D."/>
            <person name="Martin F."/>
            <person name="Rosso M.-N."/>
            <person name="Henrissat B."/>
            <person name="Hibbett D."/>
            <person name="Martinez A.T."/>
            <person name="Grigoriev I.V."/>
        </authorList>
    </citation>
    <scope>NUCLEOTIDE SEQUENCE</scope>
    <source>
        <strain evidence="4">CBS 247.69</strain>
    </source>
</reference>
<dbReference type="GO" id="GO:0005634">
    <property type="term" value="C:nucleus"/>
    <property type="evidence" value="ECO:0007669"/>
    <property type="project" value="TreeGrafter"/>
</dbReference>
<sequence length="350" mass="40992">MPRTQLPPSKRLYLRNLPRYVDEEILLKHLSGYGKIVEVKIIHDYAFVQFDLEEDARDVVETFQSQPFLGHAIIVEFARPLRKNMPLFETSNRIDASVIPRPAPANVQSRYPIVVTNIPRKVRWQELKDFGRISGALVAYCDLDKKRRGRGFIEYFSREDAHRAIRDLDGRLLGGKPVTVSGLHESFSRGHRSRSRSPERCEEVSRQCLPSQYGHSAVAHLYKSGSREHHHYESLPPSYSYHDSSLSNHYSQHQSSMYYPIPPLSSPTERVSIPEPHIPYPTVTHRPTDIAYYDTEEQYDYAGHSIRLDSWKYDYDREYDHQKYGPQRELERPLQIDYRPGEMGYFHHRH</sequence>
<keyword evidence="1 2" id="KW-0694">RNA-binding</keyword>
<comment type="caution">
    <text evidence="4">The sequence shown here is derived from an EMBL/GenBank/DDBJ whole genome shotgun (WGS) entry which is preliminary data.</text>
</comment>
<dbReference type="SUPFAM" id="SSF54928">
    <property type="entry name" value="RNA-binding domain, RBD"/>
    <property type="match status" value="1"/>
</dbReference>
<keyword evidence="5" id="KW-1185">Reference proteome</keyword>
<dbReference type="SMART" id="SM00360">
    <property type="entry name" value="RRM"/>
    <property type="match status" value="2"/>
</dbReference>
<organism evidence="4 5">
    <name type="scientific">Collybia nuda</name>
    <dbReference type="NCBI Taxonomy" id="64659"/>
    <lineage>
        <taxon>Eukaryota</taxon>
        <taxon>Fungi</taxon>
        <taxon>Dikarya</taxon>
        <taxon>Basidiomycota</taxon>
        <taxon>Agaricomycotina</taxon>
        <taxon>Agaricomycetes</taxon>
        <taxon>Agaricomycetidae</taxon>
        <taxon>Agaricales</taxon>
        <taxon>Tricholomatineae</taxon>
        <taxon>Clitocybaceae</taxon>
        <taxon>Collybia</taxon>
    </lineage>
</organism>
<evidence type="ECO:0000313" key="4">
    <source>
        <dbReference type="EMBL" id="KAF9469102.1"/>
    </source>
</evidence>
<evidence type="ECO:0000256" key="2">
    <source>
        <dbReference type="PROSITE-ProRule" id="PRU00176"/>
    </source>
</evidence>
<dbReference type="InterPro" id="IPR000504">
    <property type="entry name" value="RRM_dom"/>
</dbReference>
<dbReference type="InterPro" id="IPR012677">
    <property type="entry name" value="Nucleotide-bd_a/b_plait_sf"/>
</dbReference>
<dbReference type="CDD" id="cd00590">
    <property type="entry name" value="RRM_SF"/>
    <property type="match status" value="1"/>
</dbReference>
<evidence type="ECO:0000256" key="1">
    <source>
        <dbReference type="ARBA" id="ARBA00022884"/>
    </source>
</evidence>
<dbReference type="Pfam" id="PF00076">
    <property type="entry name" value="RRM_1"/>
    <property type="match status" value="2"/>
</dbReference>
<gene>
    <name evidence="4" type="ORF">BDZ94DRAFT_570073</name>
</gene>
<evidence type="ECO:0000259" key="3">
    <source>
        <dbReference type="PROSITE" id="PS50102"/>
    </source>
</evidence>
<dbReference type="EMBL" id="MU150231">
    <property type="protein sequence ID" value="KAF9469102.1"/>
    <property type="molecule type" value="Genomic_DNA"/>
</dbReference>
<feature type="domain" description="RRM" evidence="3">
    <location>
        <begin position="10"/>
        <end position="80"/>
    </location>
</feature>
<dbReference type="InterPro" id="IPR050374">
    <property type="entry name" value="RRT5_SRSF_SR"/>
</dbReference>
<protein>
    <recommendedName>
        <fullName evidence="3">RRM domain-containing protein</fullName>
    </recommendedName>
</protein>
<dbReference type="Proteomes" id="UP000807353">
    <property type="component" value="Unassembled WGS sequence"/>
</dbReference>
<evidence type="ECO:0000313" key="5">
    <source>
        <dbReference type="Proteomes" id="UP000807353"/>
    </source>
</evidence>